<evidence type="ECO:0000256" key="1">
    <source>
        <dbReference type="ARBA" id="ARBA00005291"/>
    </source>
</evidence>
<dbReference type="InterPro" id="IPR011008">
    <property type="entry name" value="Dimeric_a/b-barrel"/>
</dbReference>
<organism evidence="3 4">
    <name type="scientific">Candidula unifasciata</name>
    <dbReference type="NCBI Taxonomy" id="100452"/>
    <lineage>
        <taxon>Eukaryota</taxon>
        <taxon>Metazoa</taxon>
        <taxon>Spiralia</taxon>
        <taxon>Lophotrochozoa</taxon>
        <taxon>Mollusca</taxon>
        <taxon>Gastropoda</taxon>
        <taxon>Heterobranchia</taxon>
        <taxon>Euthyneura</taxon>
        <taxon>Panpulmonata</taxon>
        <taxon>Eupulmonata</taxon>
        <taxon>Stylommatophora</taxon>
        <taxon>Helicina</taxon>
        <taxon>Helicoidea</taxon>
        <taxon>Geomitridae</taxon>
        <taxon>Candidula</taxon>
    </lineage>
</organism>
<name>A0A8S3ZQY7_9EUPU</name>
<comment type="caution">
    <text evidence="3">The sequence shown here is derived from an EMBL/GenBank/DDBJ whole genome shotgun (WGS) entry which is preliminary data.</text>
</comment>
<accession>A0A8S3ZQY7</accession>
<evidence type="ECO:0000259" key="2">
    <source>
        <dbReference type="Pfam" id="PF07978"/>
    </source>
</evidence>
<dbReference type="SUPFAM" id="SSF54909">
    <property type="entry name" value="Dimeric alpha+beta barrel"/>
    <property type="match status" value="1"/>
</dbReference>
<dbReference type="PANTHER" id="PTHR21017:SF19">
    <property type="entry name" value="PROTEIN NIPSNAP HOMOLOG 3B"/>
    <property type="match status" value="1"/>
</dbReference>
<protein>
    <recommendedName>
        <fullName evidence="2">NIPSNAP domain-containing protein</fullName>
    </recommendedName>
</protein>
<dbReference type="OrthoDB" id="10262843at2759"/>
<dbReference type="PANTHER" id="PTHR21017">
    <property type="entry name" value="NIPSNAP-RELATED"/>
    <property type="match status" value="1"/>
</dbReference>
<evidence type="ECO:0000313" key="3">
    <source>
        <dbReference type="EMBL" id="CAG5131984.1"/>
    </source>
</evidence>
<sequence length="231" mass="26203">MSTGKLSAPCKSLLCSGRIFATSITNKFSTESKALPTKIFEVRVYNGHPQDFKKAVNLINEYLHFRIKYSKLFGFWTTELGSSIFQMLHIWEYDSLNHRLQARKNLLQDKVWQTEFLPQLLPFMQTMDNFLVAPISGSTVNVDFKNDLSAVYELQTLKRNGKHSVPAKSSGNGDILVGTFRGVFGSTDTEYRLWRYPNVDTAFTESWNRSEAAPQKGSSLLLYPAKVSPIS</sequence>
<keyword evidence="4" id="KW-1185">Reference proteome</keyword>
<dbReference type="AlphaFoldDB" id="A0A8S3ZQY7"/>
<gene>
    <name evidence="3" type="ORF">CUNI_LOCUS17542</name>
</gene>
<evidence type="ECO:0000313" key="4">
    <source>
        <dbReference type="Proteomes" id="UP000678393"/>
    </source>
</evidence>
<feature type="domain" description="NIPSNAP" evidence="2">
    <location>
        <begin position="40"/>
        <end position="137"/>
    </location>
</feature>
<dbReference type="GO" id="GO:0005739">
    <property type="term" value="C:mitochondrion"/>
    <property type="evidence" value="ECO:0007669"/>
    <property type="project" value="TreeGrafter"/>
</dbReference>
<reference evidence="3" key="1">
    <citation type="submission" date="2021-04" db="EMBL/GenBank/DDBJ databases">
        <authorList>
            <consortium name="Molecular Ecology Group"/>
        </authorList>
    </citation>
    <scope>NUCLEOTIDE SEQUENCE</scope>
</reference>
<dbReference type="Proteomes" id="UP000678393">
    <property type="component" value="Unassembled WGS sequence"/>
</dbReference>
<dbReference type="Pfam" id="PF07978">
    <property type="entry name" value="NIPSNAP"/>
    <property type="match status" value="1"/>
</dbReference>
<dbReference type="InterPro" id="IPR012577">
    <property type="entry name" value="NIPSNAP"/>
</dbReference>
<comment type="similarity">
    <text evidence="1">Belongs to the NipSnap family.</text>
</comment>
<dbReference type="Gene3D" id="3.30.70.100">
    <property type="match status" value="1"/>
</dbReference>
<dbReference type="InterPro" id="IPR051557">
    <property type="entry name" value="NipSnap_domain"/>
</dbReference>
<proteinExistence type="inferred from homology"/>
<dbReference type="GO" id="GO:0000423">
    <property type="term" value="P:mitophagy"/>
    <property type="evidence" value="ECO:0007669"/>
    <property type="project" value="UniProtKB-ARBA"/>
</dbReference>
<dbReference type="EMBL" id="CAJHNH020005002">
    <property type="protein sequence ID" value="CAG5131984.1"/>
    <property type="molecule type" value="Genomic_DNA"/>
</dbReference>